<protein>
    <submittedName>
        <fullName evidence="1">Uncharacterized protein</fullName>
    </submittedName>
</protein>
<comment type="caution">
    <text evidence="1">The sequence shown here is derived from an EMBL/GenBank/DDBJ whole genome shotgun (WGS) entry which is preliminary data.</text>
</comment>
<keyword evidence="2" id="KW-1185">Reference proteome</keyword>
<sequence>MTMELSGVKQPPRQPGPILKHVGPNIFPDFPAFHRLLYIANVQQDKTVIRDVAVGLEVTHAQYLSDILRLRNTLLSHLDPDIQQKLLRGEEVFICLLAKGGYEFAVGLFAIIAVGAIAVPISASVTVKEATYFVRTAEACAILTTSECMKTGNELATVVQQGENPKFFALPITEGLNQPGIPLGEIFISSDHELPLSGPGLVIFTSGTTGPPKGALKKRSFYMNNSETFANWWRLGENDVVLHVLPVHHSTGLSVTFLAPLISGACVEFGAKARFSAAAMWERWLQGGLTVFSGVPTMYQRMMRYYEDEVVKKGPQEAAKYADAARAFRLLLCGTSALPFSLQTKWIKLLGGERRILERYGGTEFSGIFSVQPGDMKNPDGSVGKVLPGVEVKLSNGEEGEILSKSPHMFTRYLQNAKATASAFTPDGWYKSGDIARREGDYYFILGRASIDIIKSGGYKLSALEIEREIIGLDYIAEAIVVGVDDEEYGQKVAVAVVQRKGSHKPLTIDRLRNDVRSRLSAYKMPQLLRLVDDFPRTPTGKVVKRRVRQELFPPGGHPELQVYKGRKAKL</sequence>
<reference evidence="1" key="1">
    <citation type="submission" date="2022-08" db="EMBL/GenBank/DDBJ databases">
        <title>Genome Sequence of Fusarium decemcellulare.</title>
        <authorList>
            <person name="Buettner E."/>
        </authorList>
    </citation>
    <scope>NUCLEOTIDE SEQUENCE</scope>
    <source>
        <strain evidence="1">Babe19</strain>
    </source>
</reference>
<evidence type="ECO:0000313" key="2">
    <source>
        <dbReference type="Proteomes" id="UP001148629"/>
    </source>
</evidence>
<dbReference type="EMBL" id="JANRMS010000124">
    <property type="protein sequence ID" value="KAJ3546133.1"/>
    <property type="molecule type" value="Genomic_DNA"/>
</dbReference>
<dbReference type="Proteomes" id="UP001148629">
    <property type="component" value="Unassembled WGS sequence"/>
</dbReference>
<proteinExistence type="predicted"/>
<gene>
    <name evidence="1" type="ORF">NM208_g2158</name>
</gene>
<evidence type="ECO:0000313" key="1">
    <source>
        <dbReference type="EMBL" id="KAJ3546133.1"/>
    </source>
</evidence>
<name>A0ACC1STG2_9HYPO</name>
<accession>A0ACC1STG2</accession>
<organism evidence="1 2">
    <name type="scientific">Fusarium decemcellulare</name>
    <dbReference type="NCBI Taxonomy" id="57161"/>
    <lineage>
        <taxon>Eukaryota</taxon>
        <taxon>Fungi</taxon>
        <taxon>Dikarya</taxon>
        <taxon>Ascomycota</taxon>
        <taxon>Pezizomycotina</taxon>
        <taxon>Sordariomycetes</taxon>
        <taxon>Hypocreomycetidae</taxon>
        <taxon>Hypocreales</taxon>
        <taxon>Nectriaceae</taxon>
        <taxon>Fusarium</taxon>
        <taxon>Fusarium decemcellulare species complex</taxon>
    </lineage>
</organism>